<keyword evidence="1" id="KW-0732">Signal</keyword>
<dbReference type="PANTHER" id="PTHR35936">
    <property type="entry name" value="MEMBRANE-BOUND LYTIC MUREIN TRANSGLYCOSYLASE F"/>
    <property type="match status" value="1"/>
</dbReference>
<name>A0ABY9RLM9_9BURK</name>
<dbReference type="InterPro" id="IPR001638">
    <property type="entry name" value="Solute-binding_3/MltF_N"/>
</dbReference>
<evidence type="ECO:0000313" key="4">
    <source>
        <dbReference type="Proteomes" id="UP001181355"/>
    </source>
</evidence>
<feature type="domain" description="Solute-binding protein family 3/N-terminal" evidence="2">
    <location>
        <begin position="36"/>
        <end position="244"/>
    </location>
</feature>
<organism evidence="3 4">
    <name type="scientific">Undibacterium cyanobacteriorum</name>
    <dbReference type="NCBI Taxonomy" id="3073561"/>
    <lineage>
        <taxon>Bacteria</taxon>
        <taxon>Pseudomonadati</taxon>
        <taxon>Pseudomonadota</taxon>
        <taxon>Betaproteobacteria</taxon>
        <taxon>Burkholderiales</taxon>
        <taxon>Oxalobacteraceae</taxon>
        <taxon>Undibacterium</taxon>
    </lineage>
</organism>
<dbReference type="RefSeq" id="WP_309483202.1">
    <property type="nucleotide sequence ID" value="NZ_CP133720.1"/>
</dbReference>
<sequence length="244" mass="28416">MQNSNTSTSAPQVLTVLMAEQRGDRDQVLPLTKNMIQLFNYLEDATKLKIEIRRYPWRRVLHNAENGEGFVFGIYKNPERMQSFIFSEPVYSDKIWLMSRCEDKITYNNIQDLKGKTIGIVQGSSAGEEFDNQVNVLFRAEYNTSSLAGRFSKLHQKRMDAFLLYDPRTNLREMQKEFNQIYAADIDEYRKKKTEIFCIVPKPINVIDAHFAMSTHGDRSLLERLDRALIQARKSGDLDRIFSK</sequence>
<accession>A0ABY9RLM9</accession>
<dbReference type="PANTHER" id="PTHR35936:SF25">
    <property type="entry name" value="ABC TRANSPORTER SUBSTRATE-BINDING PROTEIN"/>
    <property type="match status" value="1"/>
</dbReference>
<gene>
    <name evidence="3" type="ORF">RF679_05445</name>
</gene>
<reference evidence="3" key="1">
    <citation type="submission" date="2023-09" db="EMBL/GenBank/DDBJ databases">
        <title>Undibacterium sp. 20NA77.5 isolated from freshwater.</title>
        <authorList>
            <person name="Le V."/>
            <person name="Ko S.-R."/>
            <person name="Ahn C.-Y."/>
            <person name="Oh H.-M."/>
        </authorList>
    </citation>
    <scope>NUCLEOTIDE SEQUENCE</scope>
    <source>
        <strain evidence="3">20NA77.5</strain>
    </source>
</reference>
<dbReference type="Pfam" id="PF00497">
    <property type="entry name" value="SBP_bac_3"/>
    <property type="match status" value="1"/>
</dbReference>
<protein>
    <submittedName>
        <fullName evidence="3">Transporter substrate-binding domain-containing protein</fullName>
    </submittedName>
</protein>
<dbReference type="Gene3D" id="3.40.190.10">
    <property type="entry name" value="Periplasmic binding protein-like II"/>
    <property type="match status" value="2"/>
</dbReference>
<dbReference type="SUPFAM" id="SSF53850">
    <property type="entry name" value="Periplasmic binding protein-like II"/>
    <property type="match status" value="1"/>
</dbReference>
<evidence type="ECO:0000256" key="1">
    <source>
        <dbReference type="ARBA" id="ARBA00022729"/>
    </source>
</evidence>
<proteinExistence type="predicted"/>
<keyword evidence="4" id="KW-1185">Reference proteome</keyword>
<dbReference type="Proteomes" id="UP001181355">
    <property type="component" value="Chromosome"/>
</dbReference>
<evidence type="ECO:0000259" key="2">
    <source>
        <dbReference type="Pfam" id="PF00497"/>
    </source>
</evidence>
<evidence type="ECO:0000313" key="3">
    <source>
        <dbReference type="EMBL" id="WMW81724.1"/>
    </source>
</evidence>
<dbReference type="EMBL" id="CP133720">
    <property type="protein sequence ID" value="WMW81724.1"/>
    <property type="molecule type" value="Genomic_DNA"/>
</dbReference>